<gene>
    <name evidence="1" type="ORF">E2C01_046360</name>
</gene>
<comment type="caution">
    <text evidence="1">The sequence shown here is derived from an EMBL/GenBank/DDBJ whole genome shotgun (WGS) entry which is preliminary data.</text>
</comment>
<dbReference type="EMBL" id="VSRR010010917">
    <property type="protein sequence ID" value="MPC52490.1"/>
    <property type="molecule type" value="Genomic_DNA"/>
</dbReference>
<keyword evidence="2" id="KW-1185">Reference proteome</keyword>
<organism evidence="1 2">
    <name type="scientific">Portunus trituberculatus</name>
    <name type="common">Swimming crab</name>
    <name type="synonym">Neptunus trituberculatus</name>
    <dbReference type="NCBI Taxonomy" id="210409"/>
    <lineage>
        <taxon>Eukaryota</taxon>
        <taxon>Metazoa</taxon>
        <taxon>Ecdysozoa</taxon>
        <taxon>Arthropoda</taxon>
        <taxon>Crustacea</taxon>
        <taxon>Multicrustacea</taxon>
        <taxon>Malacostraca</taxon>
        <taxon>Eumalacostraca</taxon>
        <taxon>Eucarida</taxon>
        <taxon>Decapoda</taxon>
        <taxon>Pleocyemata</taxon>
        <taxon>Brachyura</taxon>
        <taxon>Eubrachyura</taxon>
        <taxon>Portunoidea</taxon>
        <taxon>Portunidae</taxon>
        <taxon>Portuninae</taxon>
        <taxon>Portunus</taxon>
    </lineage>
</organism>
<reference evidence="1 2" key="1">
    <citation type="submission" date="2019-05" db="EMBL/GenBank/DDBJ databases">
        <title>Another draft genome of Portunus trituberculatus and its Hox gene families provides insights of decapod evolution.</title>
        <authorList>
            <person name="Jeong J.-H."/>
            <person name="Song I."/>
            <person name="Kim S."/>
            <person name="Choi T."/>
            <person name="Kim D."/>
            <person name="Ryu S."/>
            <person name="Kim W."/>
        </authorList>
    </citation>
    <scope>NUCLEOTIDE SEQUENCE [LARGE SCALE GENOMIC DNA]</scope>
    <source>
        <tissue evidence="1">Muscle</tissue>
    </source>
</reference>
<evidence type="ECO:0000313" key="1">
    <source>
        <dbReference type="EMBL" id="MPC52490.1"/>
    </source>
</evidence>
<dbReference type="Proteomes" id="UP000324222">
    <property type="component" value="Unassembled WGS sequence"/>
</dbReference>
<sequence length="57" mass="6408">MSQSVDAAMSRARGEKELIAGVKGEAGKWVTEREEKRTEVTGQWEKAKMVRVESTRV</sequence>
<accession>A0A5B7FXN9</accession>
<dbReference type="AlphaFoldDB" id="A0A5B7FXN9"/>
<proteinExistence type="predicted"/>
<protein>
    <submittedName>
        <fullName evidence="1">Uncharacterized protein</fullName>
    </submittedName>
</protein>
<evidence type="ECO:0000313" key="2">
    <source>
        <dbReference type="Proteomes" id="UP000324222"/>
    </source>
</evidence>
<name>A0A5B7FXN9_PORTR</name>